<keyword evidence="3" id="KW-1185">Reference proteome</keyword>
<keyword evidence="1" id="KW-0812">Transmembrane</keyword>
<dbReference type="Proteomes" id="UP000095009">
    <property type="component" value="Unassembled WGS sequence"/>
</dbReference>
<keyword evidence="1" id="KW-1133">Transmembrane helix</keyword>
<dbReference type="OrthoDB" id="4093171at2759"/>
<feature type="non-terminal residue" evidence="2">
    <location>
        <position position="73"/>
    </location>
</feature>
<evidence type="ECO:0000256" key="1">
    <source>
        <dbReference type="SAM" id="Phobius"/>
    </source>
</evidence>
<keyword evidence="1" id="KW-0472">Membrane</keyword>
<dbReference type="AlphaFoldDB" id="A0A1E3PDC9"/>
<sequence length="73" mass="7940">MTFTPVLAIGLFSQSIFVGGNIAISAIFAPIIRQEYVPERVQAKQFVKLYTDASKLMASSALASAICYAYEAF</sequence>
<evidence type="ECO:0000313" key="2">
    <source>
        <dbReference type="EMBL" id="ODQ63388.1"/>
    </source>
</evidence>
<reference evidence="2 3" key="1">
    <citation type="journal article" date="2016" name="Proc. Natl. Acad. Sci. U.S.A.">
        <title>Comparative genomics of biotechnologically important yeasts.</title>
        <authorList>
            <person name="Riley R."/>
            <person name="Haridas S."/>
            <person name="Wolfe K.H."/>
            <person name="Lopes M.R."/>
            <person name="Hittinger C.T."/>
            <person name="Goeker M."/>
            <person name="Salamov A.A."/>
            <person name="Wisecaver J.H."/>
            <person name="Long T.M."/>
            <person name="Calvey C.H."/>
            <person name="Aerts A.L."/>
            <person name="Barry K.W."/>
            <person name="Choi C."/>
            <person name="Clum A."/>
            <person name="Coughlan A.Y."/>
            <person name="Deshpande S."/>
            <person name="Douglass A.P."/>
            <person name="Hanson S.J."/>
            <person name="Klenk H.-P."/>
            <person name="LaButti K.M."/>
            <person name="Lapidus A."/>
            <person name="Lindquist E.A."/>
            <person name="Lipzen A.M."/>
            <person name="Meier-Kolthoff J.P."/>
            <person name="Ohm R.A."/>
            <person name="Otillar R.P."/>
            <person name="Pangilinan J.L."/>
            <person name="Peng Y."/>
            <person name="Rokas A."/>
            <person name="Rosa C.A."/>
            <person name="Scheuner C."/>
            <person name="Sibirny A.A."/>
            <person name="Slot J.C."/>
            <person name="Stielow J.B."/>
            <person name="Sun H."/>
            <person name="Kurtzman C.P."/>
            <person name="Blackwell M."/>
            <person name="Grigoriev I.V."/>
            <person name="Jeffries T.W."/>
        </authorList>
    </citation>
    <scope>NUCLEOTIDE SEQUENCE [LARGE SCALE GENOMIC DNA]</scope>
    <source>
        <strain evidence="2 3">DSM 6958</strain>
    </source>
</reference>
<evidence type="ECO:0000313" key="3">
    <source>
        <dbReference type="Proteomes" id="UP000095009"/>
    </source>
</evidence>
<protein>
    <submittedName>
        <fullName evidence="2">Uncharacterized protein</fullName>
    </submittedName>
</protein>
<proteinExistence type="predicted"/>
<feature type="transmembrane region" description="Helical" evidence="1">
    <location>
        <begin position="6"/>
        <end position="32"/>
    </location>
</feature>
<name>A0A1E3PDC9_9ASCO</name>
<dbReference type="EMBL" id="KV454415">
    <property type="protein sequence ID" value="ODQ63388.1"/>
    <property type="molecule type" value="Genomic_DNA"/>
</dbReference>
<organism evidence="2 3">
    <name type="scientific">Nadsonia fulvescens var. elongata DSM 6958</name>
    <dbReference type="NCBI Taxonomy" id="857566"/>
    <lineage>
        <taxon>Eukaryota</taxon>
        <taxon>Fungi</taxon>
        <taxon>Dikarya</taxon>
        <taxon>Ascomycota</taxon>
        <taxon>Saccharomycotina</taxon>
        <taxon>Dipodascomycetes</taxon>
        <taxon>Dipodascales</taxon>
        <taxon>Dipodascales incertae sedis</taxon>
        <taxon>Nadsonia</taxon>
    </lineage>
</organism>
<accession>A0A1E3PDC9</accession>
<gene>
    <name evidence="2" type="ORF">NADFUDRAFT_13078</name>
</gene>